<keyword evidence="1" id="KW-0812">Transmembrane</keyword>
<protein>
    <submittedName>
        <fullName evidence="2">Uncharacterized protein</fullName>
    </submittedName>
</protein>
<organism evidence="2 3">
    <name type="scientific">Tegillarca granosa</name>
    <name type="common">Malaysian cockle</name>
    <name type="synonym">Anadara granosa</name>
    <dbReference type="NCBI Taxonomy" id="220873"/>
    <lineage>
        <taxon>Eukaryota</taxon>
        <taxon>Metazoa</taxon>
        <taxon>Spiralia</taxon>
        <taxon>Lophotrochozoa</taxon>
        <taxon>Mollusca</taxon>
        <taxon>Bivalvia</taxon>
        <taxon>Autobranchia</taxon>
        <taxon>Pteriomorphia</taxon>
        <taxon>Arcoida</taxon>
        <taxon>Arcoidea</taxon>
        <taxon>Arcidae</taxon>
        <taxon>Tegillarca</taxon>
    </lineage>
</organism>
<gene>
    <name evidence="2" type="ORF">KUTeg_005279</name>
</gene>
<sequence>MIVFCYLFVLFVVMKKSLKVELIHLIWHGVRILLHDFTTLSVSCCIVSKKLSFHEISPMFIIIIIIIIIIITVKMLTEIYHFVTECLTFDIPTLYIQYVTCIKKKIHSSVLVIVISCFNRLIKYKEIIVLNKNKSSLYLIYVIFNVKIKDEIVKST</sequence>
<reference evidence="2 3" key="1">
    <citation type="submission" date="2022-12" db="EMBL/GenBank/DDBJ databases">
        <title>Chromosome-level genome of Tegillarca granosa.</title>
        <authorList>
            <person name="Kim J."/>
        </authorList>
    </citation>
    <scope>NUCLEOTIDE SEQUENCE [LARGE SCALE GENOMIC DNA]</scope>
    <source>
        <strain evidence="2">Teg-2019</strain>
        <tissue evidence="2">Adductor muscle</tissue>
    </source>
</reference>
<feature type="transmembrane region" description="Helical" evidence="1">
    <location>
        <begin position="59"/>
        <end position="83"/>
    </location>
</feature>
<evidence type="ECO:0000313" key="3">
    <source>
        <dbReference type="Proteomes" id="UP001217089"/>
    </source>
</evidence>
<proteinExistence type="predicted"/>
<evidence type="ECO:0000256" key="1">
    <source>
        <dbReference type="SAM" id="Phobius"/>
    </source>
</evidence>
<evidence type="ECO:0000313" key="2">
    <source>
        <dbReference type="EMBL" id="KAJ8317375.1"/>
    </source>
</evidence>
<comment type="caution">
    <text evidence="2">The sequence shown here is derived from an EMBL/GenBank/DDBJ whole genome shotgun (WGS) entry which is preliminary data.</text>
</comment>
<keyword evidence="1" id="KW-0472">Membrane</keyword>
<dbReference type="EMBL" id="JARBDR010000246">
    <property type="protein sequence ID" value="KAJ8317375.1"/>
    <property type="molecule type" value="Genomic_DNA"/>
</dbReference>
<keyword evidence="3" id="KW-1185">Reference proteome</keyword>
<accession>A0ABQ9FJB7</accession>
<name>A0ABQ9FJB7_TEGGR</name>
<keyword evidence="1" id="KW-1133">Transmembrane helix</keyword>
<dbReference type="Proteomes" id="UP001217089">
    <property type="component" value="Unassembled WGS sequence"/>
</dbReference>